<dbReference type="Pfam" id="PF10769">
    <property type="entry name" value="DUF2594"/>
    <property type="match status" value="1"/>
</dbReference>
<dbReference type="Proteomes" id="UP000030853">
    <property type="component" value="Unassembled WGS sequence"/>
</dbReference>
<comment type="caution">
    <text evidence="1">The sequence shown here is derived from an EMBL/GenBank/DDBJ whole genome shotgun (WGS) entry which is preliminary data.</text>
</comment>
<dbReference type="NCBIfam" id="NF007904">
    <property type="entry name" value="PRK10613.1"/>
    <property type="match status" value="1"/>
</dbReference>
<accession>A0A0B1R928</accession>
<proteinExistence type="predicted"/>
<dbReference type="RefSeq" id="WP_039328928.1">
    <property type="nucleotide sequence ID" value="NZ_JTJJ01000022.1"/>
</dbReference>
<evidence type="ECO:0008006" key="3">
    <source>
        <dbReference type="Google" id="ProtNLM"/>
    </source>
</evidence>
<organism evidence="1 2">
    <name type="scientific">Pantoea rodasii</name>
    <dbReference type="NCBI Taxonomy" id="1076549"/>
    <lineage>
        <taxon>Bacteria</taxon>
        <taxon>Pseudomonadati</taxon>
        <taxon>Pseudomonadota</taxon>
        <taxon>Gammaproteobacteria</taxon>
        <taxon>Enterobacterales</taxon>
        <taxon>Erwiniaceae</taxon>
        <taxon>Pantoea</taxon>
    </lineage>
</organism>
<reference evidence="1 2" key="1">
    <citation type="submission" date="2014-11" db="EMBL/GenBank/DDBJ databases">
        <title>Genome sequencing of Pantoea rodasii ND03.</title>
        <authorList>
            <person name="Muhamad Yunos N.Y."/>
            <person name="Chan K.-G."/>
        </authorList>
    </citation>
    <scope>NUCLEOTIDE SEQUENCE [LARGE SCALE GENOMIC DNA]</scope>
    <source>
        <strain evidence="1 2">ND03</strain>
    </source>
</reference>
<dbReference type="EMBL" id="JTJJ01000022">
    <property type="protein sequence ID" value="KHJ69114.1"/>
    <property type="molecule type" value="Genomic_DNA"/>
</dbReference>
<protein>
    <recommendedName>
        <fullName evidence="3">DUF2594 domain-containing protein</fullName>
    </recommendedName>
</protein>
<evidence type="ECO:0000313" key="1">
    <source>
        <dbReference type="EMBL" id="KHJ69114.1"/>
    </source>
</evidence>
<dbReference type="AlphaFoldDB" id="A0A0B1R928"/>
<gene>
    <name evidence="1" type="ORF">QU24_05190</name>
</gene>
<evidence type="ECO:0000313" key="2">
    <source>
        <dbReference type="Proteomes" id="UP000030853"/>
    </source>
</evidence>
<dbReference type="InterPro" id="IPR019705">
    <property type="entry name" value="DUF2594"/>
</dbReference>
<sequence length="75" mass="8358">MSDEDFSTSQETQALADEVACLKMMVTLILKGMGQADAGKVIINMERYVQSALVDKPQAEVFSNTIRQIKTAYRQ</sequence>
<name>A0A0B1R928_9GAMM</name>